<evidence type="ECO:0000256" key="4">
    <source>
        <dbReference type="ARBA" id="ARBA00023145"/>
    </source>
</evidence>
<keyword evidence="7" id="KW-1185">Reference proteome</keyword>
<dbReference type="GO" id="GO:0004197">
    <property type="term" value="F:cysteine-type endopeptidase activity"/>
    <property type="evidence" value="ECO:0007669"/>
    <property type="project" value="InterPro"/>
</dbReference>
<dbReference type="GO" id="GO:0006508">
    <property type="term" value="P:proteolysis"/>
    <property type="evidence" value="ECO:0007669"/>
    <property type="project" value="InterPro"/>
</dbReference>
<dbReference type="PANTHER" id="PTHR48104:SF30">
    <property type="entry name" value="METACASPASE-1"/>
    <property type="match status" value="1"/>
</dbReference>
<keyword evidence="3" id="KW-0645">Protease</keyword>
<gene>
    <name evidence="6" type="ORF">RRF57_003084</name>
</gene>
<feature type="domain" description="Peptidase C14 caspase" evidence="5">
    <location>
        <begin position="86"/>
        <end position="272"/>
    </location>
</feature>
<keyword evidence="3" id="KW-0788">Thiol protease</keyword>
<evidence type="ECO:0000256" key="2">
    <source>
        <dbReference type="ARBA" id="ARBA00022703"/>
    </source>
</evidence>
<reference evidence="6 7" key="1">
    <citation type="submission" date="2023-10" db="EMBL/GenBank/DDBJ databases">
        <title>Draft genome sequence of Xylaria bambusicola isolate GMP-LS, the root and basal stem rot pathogen of sugarcane in Indonesia.</title>
        <authorList>
            <person name="Selvaraj P."/>
            <person name="Muralishankar V."/>
            <person name="Muruganantham S."/>
            <person name="Sp S."/>
            <person name="Haryani S."/>
            <person name="Lau K.J.X."/>
            <person name="Naqvi N.I."/>
        </authorList>
    </citation>
    <scope>NUCLEOTIDE SEQUENCE [LARGE SCALE GENOMIC DNA]</scope>
    <source>
        <strain evidence="6">GMP-LS</strain>
    </source>
</reference>
<comment type="similarity">
    <text evidence="1">Belongs to the peptidase C14B family.</text>
</comment>
<evidence type="ECO:0000313" key="7">
    <source>
        <dbReference type="Proteomes" id="UP001305414"/>
    </source>
</evidence>
<dbReference type="SUPFAM" id="SSF52129">
    <property type="entry name" value="Caspase-like"/>
    <property type="match status" value="1"/>
</dbReference>
<dbReference type="GO" id="GO:0006915">
    <property type="term" value="P:apoptotic process"/>
    <property type="evidence" value="ECO:0007669"/>
    <property type="project" value="UniProtKB-KW"/>
</dbReference>
<dbReference type="AlphaFoldDB" id="A0AAN7UE56"/>
<evidence type="ECO:0000259" key="5">
    <source>
        <dbReference type="Pfam" id="PF00656"/>
    </source>
</evidence>
<organism evidence="6 7">
    <name type="scientific">Xylaria bambusicola</name>
    <dbReference type="NCBI Taxonomy" id="326684"/>
    <lineage>
        <taxon>Eukaryota</taxon>
        <taxon>Fungi</taxon>
        <taxon>Dikarya</taxon>
        <taxon>Ascomycota</taxon>
        <taxon>Pezizomycotina</taxon>
        <taxon>Sordariomycetes</taxon>
        <taxon>Xylariomycetidae</taxon>
        <taxon>Xylariales</taxon>
        <taxon>Xylariaceae</taxon>
        <taxon>Xylaria</taxon>
    </lineage>
</organism>
<keyword evidence="4" id="KW-0865">Zymogen</keyword>
<keyword evidence="3" id="KW-0378">Hydrolase</keyword>
<dbReference type="GO" id="GO:0005737">
    <property type="term" value="C:cytoplasm"/>
    <property type="evidence" value="ECO:0007669"/>
    <property type="project" value="TreeGrafter"/>
</dbReference>
<dbReference type="InterPro" id="IPR011600">
    <property type="entry name" value="Pept_C14_caspase"/>
</dbReference>
<dbReference type="Pfam" id="PF00656">
    <property type="entry name" value="Peptidase_C14"/>
    <property type="match status" value="1"/>
</dbReference>
<accession>A0AAN7UE56</accession>
<evidence type="ECO:0000256" key="1">
    <source>
        <dbReference type="ARBA" id="ARBA00009005"/>
    </source>
</evidence>
<name>A0AAN7UE56_9PEZI</name>
<dbReference type="Proteomes" id="UP001305414">
    <property type="component" value="Unassembled WGS sequence"/>
</dbReference>
<protein>
    <recommendedName>
        <fullName evidence="5">Peptidase C14 caspase domain-containing protein</fullName>
    </recommendedName>
</protein>
<evidence type="ECO:0000313" key="6">
    <source>
        <dbReference type="EMBL" id="KAK5627369.1"/>
    </source>
</evidence>
<dbReference type="PANTHER" id="PTHR48104">
    <property type="entry name" value="METACASPASE-4"/>
    <property type="match status" value="1"/>
</dbReference>
<dbReference type="Gene3D" id="3.40.50.12660">
    <property type="match status" value="1"/>
</dbReference>
<proteinExistence type="inferred from homology"/>
<keyword evidence="2" id="KW-0053">Apoptosis</keyword>
<sequence>MPRSRGSQGGGFGAAILKENASRVLFNGWSNRRGSRPYDAARDLFGDRVSSYKVESAAPLDALEHRERVLAQVNAVCRVLFPARLKALLIGINYFGQRGQLRSCINDVRNMVAFLVDHLGYKREDMVILNDDKHHPMSQPTKTNLLRAMHWLVKDARPNDSLFFYYSGHGVLAEDLKESNKDEGEKGGFYCTIFPVDFRHVGHITDEEMHRIMVKPLQAGVRLTAIFDSVHSGSALDLPYVSSTLGVLKEPKVAEEASRGLLCVVSSYSQGDTANYLLSQMGSNDEDAHSRAPAIITPGQNTLDNPGSSSGIPSQDFVLFDQPQPPKRQRPQDRALTTGTALAGASGFYDSKDSSLSFVPPLFASLRIYRSLFRPQDILLKSFKCFIIVVGV</sequence>
<dbReference type="EMBL" id="JAWHQM010000005">
    <property type="protein sequence ID" value="KAK5627369.1"/>
    <property type="molecule type" value="Genomic_DNA"/>
</dbReference>
<comment type="caution">
    <text evidence="6">The sequence shown here is derived from an EMBL/GenBank/DDBJ whole genome shotgun (WGS) entry which is preliminary data.</text>
</comment>
<dbReference type="InterPro" id="IPR029030">
    <property type="entry name" value="Caspase-like_dom_sf"/>
</dbReference>
<evidence type="ECO:0000256" key="3">
    <source>
        <dbReference type="ARBA" id="ARBA00022807"/>
    </source>
</evidence>
<dbReference type="InterPro" id="IPR050452">
    <property type="entry name" value="Metacaspase"/>
</dbReference>